<name>A0A2G9URW2_TELCI</name>
<keyword evidence="7" id="KW-1185">Reference proteome</keyword>
<sequence>MLVGQKEILADASYVFTNSNPYLDYPRPMLHKTVPLGGLAVHIDAEKNVLSKEWDSILSERNTTVLVSFGSVAKSIYMPDEYSFSQNAKRLSEMLINQPISAKQLLIRHSEFAAKFGRLPNLDPYGRHLSMIEYYLIDIVLVAVCAVLVIGFVVVMI</sequence>
<evidence type="ECO:0000313" key="7">
    <source>
        <dbReference type="Proteomes" id="UP000230423"/>
    </source>
</evidence>
<dbReference type="PANTHER" id="PTHR48043:SF23">
    <property type="entry name" value="UDP-GLUCURONOSYLTRANSFERASE"/>
    <property type="match status" value="1"/>
</dbReference>
<dbReference type="OrthoDB" id="5835829at2759"/>
<dbReference type="SUPFAM" id="SSF53756">
    <property type="entry name" value="UDP-Glycosyltransferase/glycogen phosphorylase"/>
    <property type="match status" value="1"/>
</dbReference>
<dbReference type="GO" id="GO:0015020">
    <property type="term" value="F:glucuronosyltransferase activity"/>
    <property type="evidence" value="ECO:0007669"/>
    <property type="project" value="UniProtKB-EC"/>
</dbReference>
<protein>
    <recommendedName>
        <fullName evidence="2">glucuronosyltransferase</fullName>
        <ecNumber evidence="2">2.4.1.17</ecNumber>
    </recommendedName>
</protein>
<gene>
    <name evidence="6" type="ORF">TELCIR_05848</name>
</gene>
<keyword evidence="4" id="KW-0808">Transferase</keyword>
<keyword evidence="3" id="KW-0328">Glycosyltransferase</keyword>
<dbReference type="AlphaFoldDB" id="A0A2G9URW2"/>
<evidence type="ECO:0000256" key="1">
    <source>
        <dbReference type="ARBA" id="ARBA00009995"/>
    </source>
</evidence>
<dbReference type="EC" id="2.4.1.17" evidence="2"/>
<evidence type="ECO:0000256" key="2">
    <source>
        <dbReference type="ARBA" id="ARBA00012544"/>
    </source>
</evidence>
<dbReference type="Proteomes" id="UP000230423">
    <property type="component" value="Unassembled WGS sequence"/>
</dbReference>
<reference evidence="6 7" key="1">
    <citation type="submission" date="2015-09" db="EMBL/GenBank/DDBJ databases">
        <title>Draft genome of the parasitic nematode Teladorsagia circumcincta isolate WARC Sus (inbred).</title>
        <authorList>
            <person name="Mitreva M."/>
        </authorList>
    </citation>
    <scope>NUCLEOTIDE SEQUENCE [LARGE SCALE GENOMIC DNA]</scope>
    <source>
        <strain evidence="6 7">S</strain>
    </source>
</reference>
<proteinExistence type="inferred from homology"/>
<keyword evidence="5" id="KW-1133">Transmembrane helix</keyword>
<evidence type="ECO:0000256" key="5">
    <source>
        <dbReference type="SAM" id="Phobius"/>
    </source>
</evidence>
<keyword evidence="5" id="KW-0812">Transmembrane</keyword>
<evidence type="ECO:0000256" key="4">
    <source>
        <dbReference type="ARBA" id="ARBA00022679"/>
    </source>
</evidence>
<keyword evidence="5" id="KW-0472">Membrane</keyword>
<evidence type="ECO:0000313" key="6">
    <source>
        <dbReference type="EMBL" id="PIO72240.1"/>
    </source>
</evidence>
<dbReference type="EMBL" id="KZ345729">
    <property type="protein sequence ID" value="PIO72240.1"/>
    <property type="molecule type" value="Genomic_DNA"/>
</dbReference>
<dbReference type="InterPro" id="IPR050271">
    <property type="entry name" value="UDP-glycosyltransferase"/>
</dbReference>
<feature type="non-terminal residue" evidence="6">
    <location>
        <position position="157"/>
    </location>
</feature>
<accession>A0A2G9URW2</accession>
<organism evidence="6 7">
    <name type="scientific">Teladorsagia circumcincta</name>
    <name type="common">Brown stomach worm</name>
    <name type="synonym">Ostertagia circumcincta</name>
    <dbReference type="NCBI Taxonomy" id="45464"/>
    <lineage>
        <taxon>Eukaryota</taxon>
        <taxon>Metazoa</taxon>
        <taxon>Ecdysozoa</taxon>
        <taxon>Nematoda</taxon>
        <taxon>Chromadorea</taxon>
        <taxon>Rhabditida</taxon>
        <taxon>Rhabditina</taxon>
        <taxon>Rhabditomorpha</taxon>
        <taxon>Strongyloidea</taxon>
        <taxon>Trichostrongylidae</taxon>
        <taxon>Teladorsagia</taxon>
    </lineage>
</organism>
<evidence type="ECO:0000256" key="3">
    <source>
        <dbReference type="ARBA" id="ARBA00022676"/>
    </source>
</evidence>
<comment type="similarity">
    <text evidence="1">Belongs to the UDP-glycosyltransferase family.</text>
</comment>
<feature type="transmembrane region" description="Helical" evidence="5">
    <location>
        <begin position="134"/>
        <end position="156"/>
    </location>
</feature>
<dbReference type="PANTHER" id="PTHR48043">
    <property type="entry name" value="EG:EG0003.4 PROTEIN-RELATED"/>
    <property type="match status" value="1"/>
</dbReference>